<reference evidence="1" key="1">
    <citation type="submission" date="2017-05" db="UniProtKB">
        <authorList>
            <consortium name="EnsemblMetazoa"/>
        </authorList>
    </citation>
    <scope>IDENTIFICATION</scope>
</reference>
<organism evidence="1">
    <name type="scientific">Amphimedon queenslandica</name>
    <name type="common">Sponge</name>
    <dbReference type="NCBI Taxonomy" id="400682"/>
    <lineage>
        <taxon>Eukaryota</taxon>
        <taxon>Metazoa</taxon>
        <taxon>Porifera</taxon>
        <taxon>Demospongiae</taxon>
        <taxon>Heteroscleromorpha</taxon>
        <taxon>Haplosclerida</taxon>
        <taxon>Niphatidae</taxon>
        <taxon>Amphimedon</taxon>
    </lineage>
</organism>
<proteinExistence type="predicted"/>
<name>A0A1X7U293_AMPQE</name>
<evidence type="ECO:0000313" key="1">
    <source>
        <dbReference type="EnsemblMetazoa" id="Aqu2.1.21883_001"/>
    </source>
</evidence>
<accession>A0A1X7U293</accession>
<dbReference type="InParanoid" id="A0A1X7U293"/>
<protein>
    <submittedName>
        <fullName evidence="1">Uncharacterized protein</fullName>
    </submittedName>
</protein>
<dbReference type="AlphaFoldDB" id="A0A1X7U293"/>
<sequence length="61" mass="7651">WYFRYYKRRLGQWFSGAHLFSIGQCRERRFTTFHNFIERRLYYRLPMSARILIAVLIKEST</sequence>
<dbReference type="EnsemblMetazoa" id="Aqu2.1.21883_001">
    <property type="protein sequence ID" value="Aqu2.1.21883_001"/>
    <property type="gene ID" value="Aqu2.1.21883"/>
</dbReference>